<evidence type="ECO:0000313" key="4">
    <source>
        <dbReference type="EMBL" id="KXG22330.1"/>
    </source>
</evidence>
<feature type="compositionally biased region" description="Pro residues" evidence="2">
    <location>
        <begin position="63"/>
        <end position="81"/>
    </location>
</feature>
<dbReference type="GO" id="GO:0051087">
    <property type="term" value="F:protein-folding chaperone binding"/>
    <property type="evidence" value="ECO:0007669"/>
    <property type="project" value="InterPro"/>
</dbReference>
<name>A0A1B6P9C0_SORBI</name>
<dbReference type="STRING" id="4558.A0A1B6P9C0"/>
<feature type="compositionally biased region" description="Basic residues" evidence="2">
    <location>
        <begin position="163"/>
        <end position="175"/>
    </location>
</feature>
<feature type="region of interest" description="Disordered" evidence="2">
    <location>
        <begin position="153"/>
        <end position="222"/>
    </location>
</feature>
<proteinExistence type="predicted"/>
<dbReference type="PROSITE" id="PS51035">
    <property type="entry name" value="BAG"/>
    <property type="match status" value="1"/>
</dbReference>
<dbReference type="Gramene" id="OQU78287">
    <property type="protein sequence ID" value="OQU78287"/>
    <property type="gene ID" value="SORBI_3009G194700"/>
</dbReference>
<sequence length="414" mass="44983">MPRHAHHDPAPPACCSCCCGCAGAAPCYYYPPPAPAPAPPSSAASDQLLHAIAAHLLLSSPAPAQPQPQPQPQPPPPPPPVAQHATNPYPYPYPHPQQYQYQYQQQEAKPHAYTHPPPPPPQQLQPNPSGDHSHLLLHSLLRRVAAIESALPRCFPAPPPARRPPHLNSRPRRAARFQEEEQEVEEEDESEPESPPSLTPSRPRRRPARTGPPPSAASDRAARTIQAHFRRFLARRSRTLRHLKELAVLRSKAAAIRGSLSGRHGGADPAAVSEAAMGLLLRLDAIQGGDPMIREGKRAVSRELTRILEFVDKVLIKEHEQMVMADEYHHGCNAALGARRPSVSKKVSFSGNGQVHTLNEKTENGNEVGEGSEGSSSAESDEVKPSKRSAYGKPGLAAPMPVHMESRPVAGERR</sequence>
<gene>
    <name evidence="4" type="ORF">SORBI_3009G194700</name>
</gene>
<feature type="domain" description="BAG" evidence="3">
    <location>
        <begin position="273"/>
        <end position="315"/>
    </location>
</feature>
<feature type="compositionally biased region" description="Acidic residues" evidence="2">
    <location>
        <begin position="180"/>
        <end position="192"/>
    </location>
</feature>
<feature type="compositionally biased region" description="Polar residues" evidence="2">
    <location>
        <begin position="345"/>
        <end position="357"/>
    </location>
</feature>
<keyword evidence="1" id="KW-0143">Chaperone</keyword>
<feature type="compositionally biased region" description="Low complexity" evidence="2">
    <location>
        <begin position="365"/>
        <end position="378"/>
    </location>
</feature>
<feature type="region of interest" description="Disordered" evidence="2">
    <location>
        <begin position="61"/>
        <end position="133"/>
    </location>
</feature>
<dbReference type="PANTHER" id="PTHR33322:SF18">
    <property type="entry name" value="BAG FAMILY MOLECULAR CHAPERONE REGULATOR 8, CHLOROPLASTIC"/>
    <property type="match status" value="1"/>
</dbReference>
<dbReference type="AlphaFoldDB" id="A0A1B6P9C0"/>
<dbReference type="EMBL" id="CM000768">
    <property type="protein sequence ID" value="KXG22330.1"/>
    <property type="molecule type" value="Genomic_DNA"/>
</dbReference>
<reference evidence="4" key="2">
    <citation type="submission" date="2017-02" db="EMBL/GenBank/DDBJ databases">
        <title>WGS assembly of Sorghum bicolor.</title>
        <authorList>
            <person name="Paterson A."/>
            <person name="Mullet J."/>
            <person name="Bowers J."/>
            <person name="Bruggmann R."/>
            <person name="Dubchak I."/>
            <person name="Grimwood J."/>
            <person name="Gundlach H."/>
            <person name="Haberer G."/>
            <person name="Hellsten U."/>
            <person name="Mitros T."/>
            <person name="Poliakov A."/>
            <person name="Schmutz J."/>
            <person name="Spannagl M."/>
            <person name="Tang H."/>
            <person name="Wang X."/>
            <person name="Wicker T."/>
            <person name="Bharti A."/>
            <person name="Chapman J."/>
            <person name="Feltus F."/>
            <person name="Gowik U."/>
            <person name="Grigoriev I."/>
            <person name="Lyons E."/>
            <person name="Maher C."/>
            <person name="Martis M."/>
            <person name="Narechania A."/>
            <person name="Otillar R."/>
            <person name="Penning B."/>
            <person name="Salamov A."/>
            <person name="Wang Y."/>
            <person name="Zhang L."/>
            <person name="Carpita N."/>
            <person name="Freeling M."/>
            <person name="Gingle A."/>
            <person name="Hash C."/>
            <person name="Keller B."/>
            <person name="Klein P."/>
            <person name="Kresovich S."/>
            <person name="Mccann M."/>
            <person name="Ming R."/>
            <person name="Peterson D."/>
            <person name="Rahman M."/>
            <person name="Ware D."/>
            <person name="Westhoff P."/>
            <person name="Mayer K."/>
            <person name="Messing J."/>
            <person name="Sims D."/>
            <person name="Jenkins J."/>
            <person name="Shu S."/>
            <person name="Rokhsar D."/>
        </authorList>
    </citation>
    <scope>NUCLEOTIDE SEQUENCE</scope>
</reference>
<feature type="region of interest" description="Disordered" evidence="2">
    <location>
        <begin position="345"/>
        <end position="414"/>
    </location>
</feature>
<dbReference type="Proteomes" id="UP000000768">
    <property type="component" value="Chromosome 9"/>
</dbReference>
<evidence type="ECO:0000259" key="3">
    <source>
        <dbReference type="PROSITE" id="PS51035"/>
    </source>
</evidence>
<dbReference type="SUPFAM" id="SSF63491">
    <property type="entry name" value="BAG domain"/>
    <property type="match status" value="1"/>
</dbReference>
<dbReference type="InterPro" id="IPR040400">
    <property type="entry name" value="BAG5/6/7/8"/>
</dbReference>
<evidence type="ECO:0000256" key="1">
    <source>
        <dbReference type="ARBA" id="ARBA00023186"/>
    </source>
</evidence>
<evidence type="ECO:0000313" key="5">
    <source>
        <dbReference type="Proteomes" id="UP000000768"/>
    </source>
</evidence>
<protein>
    <recommendedName>
        <fullName evidence="3">BAG domain-containing protein</fullName>
    </recommendedName>
</protein>
<accession>A0A1B6P9C0</accession>
<dbReference type="OMA" id="HAYHYQY"/>
<dbReference type="PANTHER" id="PTHR33322">
    <property type="entry name" value="BAG DOMAIN CONTAINING PROTEIN, EXPRESSED"/>
    <property type="match status" value="1"/>
</dbReference>
<feature type="compositionally biased region" description="Low complexity" evidence="2">
    <location>
        <begin position="96"/>
        <end position="106"/>
    </location>
</feature>
<evidence type="ECO:0000256" key="2">
    <source>
        <dbReference type="SAM" id="MobiDB-lite"/>
    </source>
</evidence>
<keyword evidence="5" id="KW-1185">Reference proteome</keyword>
<feature type="compositionally biased region" description="Basic and acidic residues" evidence="2">
    <location>
        <begin position="404"/>
        <end position="414"/>
    </location>
</feature>
<dbReference type="EMBL" id="CM000768">
    <property type="protein sequence ID" value="OQU78287.1"/>
    <property type="molecule type" value="Genomic_DNA"/>
</dbReference>
<dbReference type="GO" id="GO:0006457">
    <property type="term" value="P:protein folding"/>
    <property type="evidence" value="ECO:0000318"/>
    <property type="project" value="GO_Central"/>
</dbReference>
<organism evidence="4 5">
    <name type="scientific">Sorghum bicolor</name>
    <name type="common">Sorghum</name>
    <name type="synonym">Sorghum vulgare</name>
    <dbReference type="NCBI Taxonomy" id="4558"/>
    <lineage>
        <taxon>Eukaryota</taxon>
        <taxon>Viridiplantae</taxon>
        <taxon>Streptophyta</taxon>
        <taxon>Embryophyta</taxon>
        <taxon>Tracheophyta</taxon>
        <taxon>Spermatophyta</taxon>
        <taxon>Magnoliopsida</taxon>
        <taxon>Liliopsida</taxon>
        <taxon>Poales</taxon>
        <taxon>Poaceae</taxon>
        <taxon>PACMAD clade</taxon>
        <taxon>Panicoideae</taxon>
        <taxon>Andropogonodae</taxon>
        <taxon>Andropogoneae</taxon>
        <taxon>Sorghinae</taxon>
        <taxon>Sorghum</taxon>
    </lineage>
</organism>
<dbReference type="InterPro" id="IPR003103">
    <property type="entry name" value="BAG_domain"/>
</dbReference>
<reference evidence="4 5" key="1">
    <citation type="journal article" date="2009" name="Nature">
        <title>The Sorghum bicolor genome and the diversification of grasses.</title>
        <authorList>
            <person name="Paterson A.H."/>
            <person name="Bowers J.E."/>
            <person name="Bruggmann R."/>
            <person name="Dubchak I."/>
            <person name="Grimwood J."/>
            <person name="Gundlach H."/>
            <person name="Haberer G."/>
            <person name="Hellsten U."/>
            <person name="Mitros T."/>
            <person name="Poliakov A."/>
            <person name="Schmutz J."/>
            <person name="Spannagl M."/>
            <person name="Tang H."/>
            <person name="Wang X."/>
            <person name="Wicker T."/>
            <person name="Bharti A.K."/>
            <person name="Chapman J."/>
            <person name="Feltus F.A."/>
            <person name="Gowik U."/>
            <person name="Grigoriev I.V."/>
            <person name="Lyons E."/>
            <person name="Maher C.A."/>
            <person name="Martis M."/>
            <person name="Narechania A."/>
            <person name="Otillar R.P."/>
            <person name="Penning B.W."/>
            <person name="Salamov A.A."/>
            <person name="Wang Y."/>
            <person name="Zhang L."/>
            <person name="Carpita N.C."/>
            <person name="Freeling M."/>
            <person name="Gingle A.R."/>
            <person name="Hash C.T."/>
            <person name="Keller B."/>
            <person name="Klein P."/>
            <person name="Kresovich S."/>
            <person name="McCann M.C."/>
            <person name="Ming R."/>
            <person name="Peterson D.G."/>
            <person name="Mehboob-ur-Rahman"/>
            <person name="Ware D."/>
            <person name="Westhoff P."/>
            <person name="Mayer K.F."/>
            <person name="Messing J."/>
            <person name="Rokhsar D.S."/>
        </authorList>
    </citation>
    <scope>NUCLEOTIDE SEQUENCE [LARGE SCALE GENOMIC DNA]</scope>
    <source>
        <strain evidence="5">cv. BTx623</strain>
    </source>
</reference>
<dbReference type="eggNOG" id="ENOG502QVMA">
    <property type="taxonomic scope" value="Eukaryota"/>
</dbReference>
<reference evidence="5" key="3">
    <citation type="journal article" date="2018" name="Plant J.">
        <title>The Sorghum bicolor reference genome: improved assembly, gene annotations, a transcriptome atlas, and signatures of genome organization.</title>
        <authorList>
            <person name="McCormick R.F."/>
            <person name="Truong S.K."/>
            <person name="Sreedasyam A."/>
            <person name="Jenkins J."/>
            <person name="Shu S."/>
            <person name="Sims D."/>
            <person name="Kennedy M."/>
            <person name="Amirebrahimi M."/>
            <person name="Weers B.D."/>
            <person name="McKinley B."/>
            <person name="Mattison A."/>
            <person name="Morishige D.T."/>
            <person name="Grimwood J."/>
            <person name="Schmutz J."/>
            <person name="Mullet J.E."/>
        </authorList>
    </citation>
    <scope>NUCLEOTIDE SEQUENCE [LARGE SCALE GENOMIC DNA]</scope>
    <source>
        <strain evidence="5">cv. BTx623</strain>
    </source>
</reference>
<dbReference type="OrthoDB" id="1100735at2759"/>
<dbReference type="PROSITE" id="PS50096">
    <property type="entry name" value="IQ"/>
    <property type="match status" value="1"/>
</dbReference>
<dbReference type="Gramene" id="KXG22330">
    <property type="protein sequence ID" value="KXG22330"/>
    <property type="gene ID" value="SORBI_3009G194700"/>
</dbReference>
<dbReference type="InParanoid" id="A0A1B6P9C0"/>
<dbReference type="FunCoup" id="A0A1B6P9C0">
    <property type="interactions" value="364"/>
</dbReference>
<dbReference type="Pfam" id="PF02179">
    <property type="entry name" value="BAG"/>
    <property type="match status" value="1"/>
</dbReference>